<accession>A0A1B6FVA1</accession>
<evidence type="ECO:0000256" key="3">
    <source>
        <dbReference type="ARBA" id="ARBA00004496"/>
    </source>
</evidence>
<evidence type="ECO:0000259" key="11">
    <source>
        <dbReference type="Pfam" id="PF22600"/>
    </source>
</evidence>
<evidence type="ECO:0000256" key="4">
    <source>
        <dbReference type="ARBA" id="ARBA00022490"/>
    </source>
</evidence>
<dbReference type="Pfam" id="PF22600">
    <property type="entry name" value="MTPAP-like_central"/>
    <property type="match status" value="1"/>
</dbReference>
<evidence type="ECO:0000256" key="8">
    <source>
        <dbReference type="ARBA" id="ARBA00038491"/>
    </source>
</evidence>
<feature type="domain" description="Poly(A) RNA polymerase mitochondrial-like central palm" evidence="11">
    <location>
        <begin position="126"/>
        <end position="265"/>
    </location>
</feature>
<comment type="subcellular location">
    <subcellularLocation>
        <location evidence="3">Cytoplasm</location>
    </subcellularLocation>
</comment>
<proteinExistence type="inferred from homology"/>
<dbReference type="GO" id="GO:1990817">
    <property type="term" value="F:poly(A) RNA polymerase activity"/>
    <property type="evidence" value="ECO:0007669"/>
    <property type="project" value="UniProtKB-ARBA"/>
</dbReference>
<evidence type="ECO:0000256" key="1">
    <source>
        <dbReference type="ARBA" id="ARBA00001936"/>
    </source>
</evidence>
<evidence type="ECO:0000256" key="5">
    <source>
        <dbReference type="ARBA" id="ARBA00022679"/>
    </source>
</evidence>
<dbReference type="GO" id="GO:0046872">
    <property type="term" value="F:metal ion binding"/>
    <property type="evidence" value="ECO:0007669"/>
    <property type="project" value="UniProtKB-KW"/>
</dbReference>
<dbReference type="PANTHER" id="PTHR12271">
    <property type="entry name" value="POLY A POLYMERASE CID PAP -RELATED"/>
    <property type="match status" value="1"/>
</dbReference>
<dbReference type="EMBL" id="GECZ01015718">
    <property type="protein sequence ID" value="JAS54051.1"/>
    <property type="molecule type" value="Transcribed_RNA"/>
</dbReference>
<feature type="compositionally biased region" description="Polar residues" evidence="9">
    <location>
        <begin position="48"/>
        <end position="61"/>
    </location>
</feature>
<name>A0A1B6FVA1_9HEMI</name>
<evidence type="ECO:0000256" key="9">
    <source>
        <dbReference type="SAM" id="MobiDB-lite"/>
    </source>
</evidence>
<feature type="region of interest" description="Disordered" evidence="9">
    <location>
        <begin position="48"/>
        <end position="84"/>
    </location>
</feature>
<organism evidence="12">
    <name type="scientific">Cuerna arida</name>
    <dbReference type="NCBI Taxonomy" id="1464854"/>
    <lineage>
        <taxon>Eukaryota</taxon>
        <taxon>Metazoa</taxon>
        <taxon>Ecdysozoa</taxon>
        <taxon>Arthropoda</taxon>
        <taxon>Hexapoda</taxon>
        <taxon>Insecta</taxon>
        <taxon>Pterygota</taxon>
        <taxon>Neoptera</taxon>
        <taxon>Paraneoptera</taxon>
        <taxon>Hemiptera</taxon>
        <taxon>Auchenorrhyncha</taxon>
        <taxon>Membracoidea</taxon>
        <taxon>Cicadellidae</taxon>
        <taxon>Cicadellinae</taxon>
        <taxon>Proconiini</taxon>
        <taxon>Cuerna</taxon>
    </lineage>
</organism>
<comment type="similarity">
    <text evidence="8">Belongs to the DNA polymerase type-B-like family. GLD2 subfamily.</text>
</comment>
<keyword evidence="4" id="KW-0963">Cytoplasm</keyword>
<evidence type="ECO:0000256" key="7">
    <source>
        <dbReference type="ARBA" id="ARBA00022842"/>
    </source>
</evidence>
<evidence type="ECO:0000256" key="6">
    <source>
        <dbReference type="ARBA" id="ARBA00022723"/>
    </source>
</evidence>
<evidence type="ECO:0000259" key="10">
    <source>
        <dbReference type="Pfam" id="PF03828"/>
    </source>
</evidence>
<dbReference type="GO" id="GO:0031123">
    <property type="term" value="P:RNA 3'-end processing"/>
    <property type="evidence" value="ECO:0007669"/>
    <property type="project" value="TreeGrafter"/>
</dbReference>
<dbReference type="Pfam" id="PF03828">
    <property type="entry name" value="PAP_assoc"/>
    <property type="match status" value="1"/>
</dbReference>
<evidence type="ECO:0000313" key="12">
    <source>
        <dbReference type="EMBL" id="JAS54051.1"/>
    </source>
</evidence>
<comment type="cofactor">
    <cofactor evidence="1">
        <name>Mn(2+)</name>
        <dbReference type="ChEBI" id="CHEBI:29035"/>
    </cofactor>
</comment>
<dbReference type="InterPro" id="IPR043519">
    <property type="entry name" value="NT_sf"/>
</dbReference>
<dbReference type="PANTHER" id="PTHR12271:SF40">
    <property type="entry name" value="POLY(A) RNA POLYMERASE GLD2"/>
    <property type="match status" value="1"/>
</dbReference>
<feature type="domain" description="PAP-associated" evidence="10">
    <location>
        <begin position="353"/>
        <end position="414"/>
    </location>
</feature>
<dbReference type="InterPro" id="IPR054708">
    <property type="entry name" value="MTPAP-like_central"/>
</dbReference>
<reference evidence="12" key="1">
    <citation type="submission" date="2015-11" db="EMBL/GenBank/DDBJ databases">
        <title>De novo transcriptome assembly of four potential Pierce s Disease insect vectors from Arizona vineyards.</title>
        <authorList>
            <person name="Tassone E.E."/>
        </authorList>
    </citation>
    <scope>NUCLEOTIDE SEQUENCE</scope>
</reference>
<dbReference type="Gene3D" id="1.10.1410.10">
    <property type="match status" value="1"/>
</dbReference>
<dbReference type="AlphaFoldDB" id="A0A1B6FVA1"/>
<protein>
    <submittedName>
        <fullName evidence="12">Uncharacterized protein</fullName>
    </submittedName>
</protein>
<dbReference type="SUPFAM" id="SSF81301">
    <property type="entry name" value="Nucleotidyltransferase"/>
    <property type="match status" value="1"/>
</dbReference>
<dbReference type="CDD" id="cd05402">
    <property type="entry name" value="NT_PAP_TUTase"/>
    <property type="match status" value="1"/>
</dbReference>
<gene>
    <name evidence="12" type="ORF">g.15314</name>
</gene>
<comment type="cofactor">
    <cofactor evidence="2">
        <name>Mg(2+)</name>
        <dbReference type="ChEBI" id="CHEBI:18420"/>
    </cofactor>
</comment>
<dbReference type="Gene3D" id="3.30.460.10">
    <property type="entry name" value="Beta Polymerase, domain 2"/>
    <property type="match status" value="1"/>
</dbReference>
<sequence length="428" mass="49665">MRPPSRESQTDSSSEDLNDLTSKGLKRLHELNGSHPHVIHSYTLSQPLQHYQPQRSHSPHQGYQPHKRRHQMAKFGSPPHARRNKHSTIGPINYQQVPDRYLARSKLVEVRETPEQLITGSKWDQLSSGIWTKFINNQQTTNDYINKMTLFKHLYSHIKICLRYSVFVVGSTFNGFGTSSSDLDLCLVIRNQQLLDLRADAIHHLINTLQLFTRINYTGTEFQKLELIEAKVPLLKFHHSLGVDVDVNCNNSVGIRNTHLLHCYSMADWRVKPLVLVVKLWAQYHEINDAKNMTISSYSLALMVIHFLQCGTQPAVLPCLQLEFPQKFRHDQEIHDINMLETLELRPSSNTQTLGELLLQFFQYYNNFNYGEDAISVRLGSTLPIERCRRFPSPKNEPRAWTYLCIEEPFDHTNTARAVYDQEKFEHP</sequence>
<keyword evidence="5" id="KW-0808">Transferase</keyword>
<keyword evidence="7" id="KW-0460">Magnesium</keyword>
<dbReference type="GO" id="GO:0005737">
    <property type="term" value="C:cytoplasm"/>
    <property type="evidence" value="ECO:0007669"/>
    <property type="project" value="UniProtKB-SubCell"/>
</dbReference>
<evidence type="ECO:0000256" key="2">
    <source>
        <dbReference type="ARBA" id="ARBA00001946"/>
    </source>
</evidence>
<keyword evidence="6" id="KW-0479">Metal-binding</keyword>
<dbReference type="InterPro" id="IPR002058">
    <property type="entry name" value="PAP_assoc"/>
</dbReference>
<dbReference type="SUPFAM" id="SSF81631">
    <property type="entry name" value="PAP/OAS1 substrate-binding domain"/>
    <property type="match status" value="1"/>
</dbReference>